<dbReference type="OrthoDB" id="8527901at2"/>
<dbReference type="InterPro" id="IPR013496">
    <property type="entry name" value="CHP02680"/>
</dbReference>
<dbReference type="Pfam" id="PF13558">
    <property type="entry name" value="SbcC_Walker_B"/>
    <property type="match status" value="1"/>
</dbReference>
<feature type="compositionally biased region" description="Basic and acidic residues" evidence="2">
    <location>
        <begin position="769"/>
        <end position="779"/>
    </location>
</feature>
<comment type="caution">
    <text evidence="3">The sequence shown here is derived from an EMBL/GenBank/DDBJ whole genome shotgun (WGS) entry which is preliminary data.</text>
</comment>
<feature type="coiled-coil region" evidence="1">
    <location>
        <begin position="441"/>
        <end position="489"/>
    </location>
</feature>
<evidence type="ECO:0000313" key="3">
    <source>
        <dbReference type="EMBL" id="REE95971.1"/>
    </source>
</evidence>
<proteinExistence type="predicted"/>
<dbReference type="RefSeq" id="WP_116021693.1">
    <property type="nucleotide sequence ID" value="NZ_QTTT01000001.1"/>
</dbReference>
<feature type="compositionally biased region" description="Basic and acidic residues" evidence="2">
    <location>
        <begin position="935"/>
        <end position="954"/>
    </location>
</feature>
<feature type="region of interest" description="Disordered" evidence="2">
    <location>
        <begin position="1338"/>
        <end position="1367"/>
    </location>
</feature>
<gene>
    <name evidence="3" type="ORF">DFJ69_1390</name>
</gene>
<dbReference type="Proteomes" id="UP000256661">
    <property type="component" value="Unassembled WGS sequence"/>
</dbReference>
<feature type="region of interest" description="Disordered" evidence="2">
    <location>
        <begin position="769"/>
        <end position="793"/>
    </location>
</feature>
<reference evidence="3 4" key="1">
    <citation type="submission" date="2018-08" db="EMBL/GenBank/DDBJ databases">
        <title>Sequencing the genomes of 1000 actinobacteria strains.</title>
        <authorList>
            <person name="Klenk H.-P."/>
        </authorList>
    </citation>
    <scope>NUCLEOTIDE SEQUENCE [LARGE SCALE GENOMIC DNA]</scope>
    <source>
        <strain evidence="3 4">DSM 43927</strain>
    </source>
</reference>
<sequence length="1367" mass="151240">MTSSPSLPEPASERWKPLRAGLVDVFYYDTEEFWFHDGRLLLRGNNGAGKSKVLALTVPFLLDGDLSPHRVEPDGDRQKRMEWNLLLGGRHPHPERTGYTWMEFGRRTADGDVEFRTIGCGLKAVRHRGIAKHWFFVTPQRVGVDLNLLSGTGVALTKESLQAAVEGRGRVYETKGDYQRAVDEALFGLGSHRYEAMVNLLLQLRAPQLSKKPDEKALSAALSEALPPLSNVMVTTVAEAFRGLDEQREALHTMQEAHRAAADFLVHYRAYAAIAAKRRAAEPRNAHYRYEKAQGELIEARRRHDAAWAELDEVTALITELEARETSLTAERTALRTSPEMRDAERIEQLRQDARRRDTHAATLEDDRDQRALDVEHRRSLGARAVERQEAAHQGWVTATEEARDAAGRAGVPTDHEHILAAWETDPSRARQAAATLVTRRAEALAEFDRLSADLEKARRRLEQATDRVERAEEALQDADVRIAEDTAAVGEQASALLNAWRSHLAGLTEIRISDPDGVLGDLETWTITAEGPDPATAAVTEAARAATGALARLEADAKARERVAQEDEHSLRAQIEELESGAQEAPPQPHTRDVDARADRLGAPLWRVVDFAAELDARQRAGLEAALEASGILDAWVTPDGEPADENDTFLLQGSAANGPTCRTVLRPAVDRADPQAAALGDEAVLAVLARIGLGPGDGTWVDVDGRWSNGVLSGRWRKESAAHIGEGAREAARRTRLERLRAELVTVRERLDSARSELSALAERERALAEEHRRSPRDSGLQQAQHRLAAAHRQRRAAEAAHREAAGLAVEQARHHADARTHFTEFATDLGLPTEPDDLALVRRGLQDYRAALAALWPAAEAVAHARRAHEEASEELRRAEDTLSDAVERAQEARAQADTVEQEYRALRAMAGAAVDELRRRLEEVENALAARETEERRARERERRAREESGAAKATLGSLQDELARVADERGAALDRFRAFAATGLLAVALPELEIPDPDQEWPVSPAIQLMRAVDTALADVDGSDRAWERSQRKVAEEHKLLSDVMSRQRHEVGMTLPDGVIVIDIRFQGHRREVPELAEALAQEVADRSRLLSSREREILENHLLDEVAGALHELVADAEREVATMNAELGDRPTSTGMTLRLRWLLRRKDAPEGLDRIRDLLRQTVDVWSADDRAEVGAFLQERITAEHERVPGAAWAEVLTGALDYRSWHEFTIERLQDGQWRSATGPASGGERVLAASVPLFAAASAHYKSATNPYAPRLIALDEAFAGVDDDSRAKCLGLLATFDMDVVMTSEREWGCYPQVPGLAICQLSRRDDIDAVLVTPWRWDGRDLERAPRPEPTVQAPTAPSGGLDQEGLFA</sequence>
<feature type="region of interest" description="Disordered" evidence="2">
    <location>
        <begin position="935"/>
        <end position="957"/>
    </location>
</feature>
<evidence type="ECO:0000256" key="1">
    <source>
        <dbReference type="SAM" id="Coils"/>
    </source>
</evidence>
<dbReference type="NCBIfam" id="TIGR02680">
    <property type="entry name" value="TIGR02680 family protein"/>
    <property type="match status" value="1"/>
</dbReference>
<name>A0A3D9SWF3_9ACTN</name>
<accession>A0A3D9SWF3</accession>
<organism evidence="3 4">
    <name type="scientific">Thermomonospora umbrina</name>
    <dbReference type="NCBI Taxonomy" id="111806"/>
    <lineage>
        <taxon>Bacteria</taxon>
        <taxon>Bacillati</taxon>
        <taxon>Actinomycetota</taxon>
        <taxon>Actinomycetes</taxon>
        <taxon>Streptosporangiales</taxon>
        <taxon>Thermomonosporaceae</taxon>
        <taxon>Thermomonospora</taxon>
    </lineage>
</organism>
<keyword evidence="4" id="KW-1185">Reference proteome</keyword>
<keyword evidence="1" id="KW-0175">Coiled coil</keyword>
<evidence type="ECO:0000313" key="4">
    <source>
        <dbReference type="Proteomes" id="UP000256661"/>
    </source>
</evidence>
<protein>
    <submittedName>
        <fullName evidence="3">Uncharacterized protein (TIGR02680 family)</fullName>
    </submittedName>
</protein>
<dbReference type="EMBL" id="QTTT01000001">
    <property type="protein sequence ID" value="REE95971.1"/>
    <property type="molecule type" value="Genomic_DNA"/>
</dbReference>
<dbReference type="SUPFAM" id="SSF52540">
    <property type="entry name" value="P-loop containing nucleoside triphosphate hydrolases"/>
    <property type="match status" value="1"/>
</dbReference>
<evidence type="ECO:0000256" key="2">
    <source>
        <dbReference type="SAM" id="MobiDB-lite"/>
    </source>
</evidence>
<dbReference type="InterPro" id="IPR027417">
    <property type="entry name" value="P-loop_NTPase"/>
</dbReference>